<sequence length="103" mass="11719">MPTSHGVDIETATIKSLMTSASLKTTRLYIAPKVEVTKRGVVALFLLKNRVSTSGAVCWETRKHDLELELGKVTSLSTITSLRVRHIRKFFVSMPIIWMWKHH</sequence>
<dbReference type="AlphaFoldDB" id="A0A9P1NXD0"/>
<protein>
    <submittedName>
        <fullName evidence="1">Uncharacterized protein</fullName>
    </submittedName>
</protein>
<name>A0A9P1NXD0_9CYAN</name>
<dbReference type="EMBL" id="FO818640">
    <property type="protein sequence ID" value="CDM93813.1"/>
    <property type="molecule type" value="Genomic_DNA"/>
</dbReference>
<dbReference type="Proteomes" id="UP000032946">
    <property type="component" value="Chromosome"/>
</dbReference>
<accession>A0A9P1NXD0</accession>
<evidence type="ECO:0000313" key="1">
    <source>
        <dbReference type="EMBL" id="CDM93813.1"/>
    </source>
</evidence>
<reference evidence="1 2" key="1">
    <citation type="submission" date="2014-02" db="EMBL/GenBank/DDBJ databases">
        <authorList>
            <person name="Genoscope - CEA"/>
        </authorList>
    </citation>
    <scope>NUCLEOTIDE SEQUENCE [LARGE SCALE GENOMIC DNA]</scope>
    <source>
        <strain evidence="1 2">PCC 8005</strain>
    </source>
</reference>
<evidence type="ECO:0000313" key="2">
    <source>
        <dbReference type="Proteomes" id="UP000032946"/>
    </source>
</evidence>
<keyword evidence="2" id="KW-1185">Reference proteome</keyword>
<gene>
    <name evidence="1" type="ORF">ARTHRO_11486</name>
</gene>
<organism evidence="1 2">
    <name type="scientific">Limnospira indica PCC 8005</name>
    <dbReference type="NCBI Taxonomy" id="376219"/>
    <lineage>
        <taxon>Bacteria</taxon>
        <taxon>Bacillati</taxon>
        <taxon>Cyanobacteriota</taxon>
        <taxon>Cyanophyceae</taxon>
        <taxon>Oscillatoriophycideae</taxon>
        <taxon>Oscillatoriales</taxon>
        <taxon>Sirenicapillariaceae</taxon>
        <taxon>Limnospira</taxon>
    </lineage>
</organism>
<proteinExistence type="predicted"/>